<feature type="chain" id="PRO_5041362106" description="Methyltransferase FkbM domain-containing protein" evidence="1">
    <location>
        <begin position="22"/>
        <end position="320"/>
    </location>
</feature>
<dbReference type="NCBIfam" id="TIGR01444">
    <property type="entry name" value="fkbM_fam"/>
    <property type="match status" value="1"/>
</dbReference>
<evidence type="ECO:0000313" key="4">
    <source>
        <dbReference type="Proteomes" id="UP001178507"/>
    </source>
</evidence>
<keyword evidence="1" id="KW-0732">Signal</keyword>
<reference evidence="3" key="1">
    <citation type="submission" date="2023-08" db="EMBL/GenBank/DDBJ databases">
        <authorList>
            <person name="Chen Y."/>
            <person name="Shah S."/>
            <person name="Dougan E. K."/>
            <person name="Thang M."/>
            <person name="Chan C."/>
        </authorList>
    </citation>
    <scope>NUCLEOTIDE SEQUENCE</scope>
</reference>
<evidence type="ECO:0000256" key="1">
    <source>
        <dbReference type="SAM" id="SignalP"/>
    </source>
</evidence>
<dbReference type="Gene3D" id="3.40.50.150">
    <property type="entry name" value="Vaccinia Virus protein VP39"/>
    <property type="match status" value="1"/>
</dbReference>
<dbReference type="InterPro" id="IPR006342">
    <property type="entry name" value="FkbM_mtfrase"/>
</dbReference>
<protein>
    <recommendedName>
        <fullName evidence="2">Methyltransferase FkbM domain-containing protein</fullName>
    </recommendedName>
</protein>
<dbReference type="AlphaFoldDB" id="A0AA36N5W3"/>
<gene>
    <name evidence="3" type="ORF">EVOR1521_LOCUS15998</name>
</gene>
<dbReference type="InterPro" id="IPR029063">
    <property type="entry name" value="SAM-dependent_MTases_sf"/>
</dbReference>
<dbReference type="Pfam" id="PF05050">
    <property type="entry name" value="Methyltransf_21"/>
    <property type="match status" value="1"/>
</dbReference>
<feature type="signal peptide" evidence="1">
    <location>
        <begin position="1"/>
        <end position="21"/>
    </location>
</feature>
<dbReference type="SUPFAM" id="SSF53335">
    <property type="entry name" value="S-adenosyl-L-methionine-dependent methyltransferases"/>
    <property type="match status" value="1"/>
</dbReference>
<accession>A0AA36N5W3</accession>
<sequence>MRLWALLPLGLSVDLGHEAAARLDGCAQLLLETRGARNHEEELMSCRVPLLGSLHEDRVPGYLYNATEDCHFWASYAARDRHVEGSSVLDFSRLAAFRLSAPFEPPLRRNGTALYVGAHRLGEDGVEFQRRFGLQMHLFEPSPTYFKSLQRSLASWPGFTLHNYGLGSKTRVARLQLSGTASRVVDPEEVVDEAVSEAVSEAALAGGPEDTEAVWIRAAAEAIPEVLGSEEVELLHVNCEGCEYDVVQGLAQAQQLPRIAQIQVATHLLEFRGPSSDFQEAVALSLQVSTQRYCEMHRLLARTHRRVWGLPWVWERWTRK</sequence>
<feature type="domain" description="Methyltransferase FkbM" evidence="2">
    <location>
        <begin position="116"/>
        <end position="280"/>
    </location>
</feature>
<evidence type="ECO:0000313" key="3">
    <source>
        <dbReference type="EMBL" id="CAJ1390637.1"/>
    </source>
</evidence>
<name>A0AA36N5W3_9DINO</name>
<keyword evidence="4" id="KW-1185">Reference proteome</keyword>
<evidence type="ECO:0000259" key="2">
    <source>
        <dbReference type="Pfam" id="PF05050"/>
    </source>
</evidence>
<organism evidence="3 4">
    <name type="scientific">Effrenium voratum</name>
    <dbReference type="NCBI Taxonomy" id="2562239"/>
    <lineage>
        <taxon>Eukaryota</taxon>
        <taxon>Sar</taxon>
        <taxon>Alveolata</taxon>
        <taxon>Dinophyceae</taxon>
        <taxon>Suessiales</taxon>
        <taxon>Symbiodiniaceae</taxon>
        <taxon>Effrenium</taxon>
    </lineage>
</organism>
<dbReference type="Proteomes" id="UP001178507">
    <property type="component" value="Unassembled WGS sequence"/>
</dbReference>
<dbReference type="EMBL" id="CAUJNA010002112">
    <property type="protein sequence ID" value="CAJ1390637.1"/>
    <property type="molecule type" value="Genomic_DNA"/>
</dbReference>
<proteinExistence type="predicted"/>
<comment type="caution">
    <text evidence="3">The sequence shown here is derived from an EMBL/GenBank/DDBJ whole genome shotgun (WGS) entry which is preliminary data.</text>
</comment>